<dbReference type="GO" id="GO:0005886">
    <property type="term" value="C:plasma membrane"/>
    <property type="evidence" value="ECO:0007669"/>
    <property type="project" value="TreeGrafter"/>
</dbReference>
<keyword evidence="4 5" id="KW-0472">Membrane</keyword>
<accession>K0XHK3</accession>
<reference evidence="6 7" key="1">
    <citation type="submission" date="2012-08" db="EMBL/GenBank/DDBJ databases">
        <title>The Genome Sequence of Barnesiella intestinihominis YIT 11860.</title>
        <authorList>
            <consortium name="The Broad Institute Genome Sequencing Platform"/>
            <person name="Earl A."/>
            <person name="Ward D."/>
            <person name="Feldgarden M."/>
            <person name="Gevers D."/>
            <person name="Morotomi M."/>
            <person name="Walker B."/>
            <person name="Young S.K."/>
            <person name="Zeng Q."/>
            <person name="Gargeya S."/>
            <person name="Fitzgerald M."/>
            <person name="Haas B."/>
            <person name="Abouelleil A."/>
            <person name="Alvarado L."/>
            <person name="Arachchi H.M."/>
            <person name="Berlin A.M."/>
            <person name="Chapman S.B."/>
            <person name="Goldberg J."/>
            <person name="Griggs A."/>
            <person name="Gujja S."/>
            <person name="Hansen M."/>
            <person name="Howarth C."/>
            <person name="Imamovic A."/>
            <person name="Larimer J."/>
            <person name="McCowen C."/>
            <person name="Montmayeur A."/>
            <person name="Murphy C."/>
            <person name="Neiman D."/>
            <person name="Pearson M."/>
            <person name="Priest M."/>
            <person name="Roberts A."/>
            <person name="Saif S."/>
            <person name="Shea T."/>
            <person name="Sisk P."/>
            <person name="Sykes S."/>
            <person name="Wortman J."/>
            <person name="Nusbaum C."/>
            <person name="Birren B."/>
        </authorList>
    </citation>
    <scope>NUCLEOTIDE SEQUENCE [LARGE SCALE GENOMIC DNA]</scope>
    <source>
        <strain evidence="6 7">YIT 11860</strain>
    </source>
</reference>
<feature type="transmembrane region" description="Helical" evidence="5">
    <location>
        <begin position="178"/>
        <end position="198"/>
    </location>
</feature>
<comment type="subcellular location">
    <subcellularLocation>
        <location evidence="1">Membrane</location>
        <topology evidence="1">Multi-pass membrane protein</topology>
    </subcellularLocation>
</comment>
<evidence type="ECO:0000313" key="7">
    <source>
        <dbReference type="Proteomes" id="UP000006044"/>
    </source>
</evidence>
<keyword evidence="7" id="KW-1185">Reference proteome</keyword>
<dbReference type="PANTHER" id="PTHR23501">
    <property type="entry name" value="MAJOR FACILITATOR SUPERFAMILY"/>
    <property type="match status" value="1"/>
</dbReference>
<evidence type="ECO:0000256" key="2">
    <source>
        <dbReference type="ARBA" id="ARBA00022692"/>
    </source>
</evidence>
<dbReference type="STRING" id="742726.HMPREF9448_02026"/>
<dbReference type="HOGENOM" id="CLU_037929_0_0_10"/>
<keyword evidence="2 5" id="KW-0812">Transmembrane</keyword>
<feature type="transmembrane region" description="Helical" evidence="5">
    <location>
        <begin position="145"/>
        <end position="172"/>
    </location>
</feature>
<dbReference type="GeneID" id="77849245"/>
<comment type="caution">
    <text evidence="6">The sequence shown here is derived from an EMBL/GenBank/DDBJ whole genome shotgun (WGS) entry which is preliminary data.</text>
</comment>
<evidence type="ECO:0000313" key="6">
    <source>
        <dbReference type="EMBL" id="EJZ63370.1"/>
    </source>
</evidence>
<feature type="transmembrane region" description="Helical" evidence="5">
    <location>
        <begin position="321"/>
        <end position="339"/>
    </location>
</feature>
<feature type="transmembrane region" description="Helical" evidence="5">
    <location>
        <begin position="21"/>
        <end position="44"/>
    </location>
</feature>
<dbReference type="EMBL" id="ADLE01000014">
    <property type="protein sequence ID" value="EJZ63370.1"/>
    <property type="molecule type" value="Genomic_DNA"/>
</dbReference>
<feature type="transmembrane region" description="Helical" evidence="5">
    <location>
        <begin position="481"/>
        <end position="501"/>
    </location>
</feature>
<dbReference type="InterPro" id="IPR036259">
    <property type="entry name" value="MFS_trans_sf"/>
</dbReference>
<dbReference type="eggNOG" id="COG2814">
    <property type="taxonomic scope" value="Bacteria"/>
</dbReference>
<dbReference type="SUPFAM" id="SSF103473">
    <property type="entry name" value="MFS general substrate transporter"/>
    <property type="match status" value="1"/>
</dbReference>
<feature type="transmembrane region" description="Helical" evidence="5">
    <location>
        <begin position="281"/>
        <end position="301"/>
    </location>
</feature>
<evidence type="ECO:0000256" key="5">
    <source>
        <dbReference type="SAM" id="Phobius"/>
    </source>
</evidence>
<feature type="transmembrane region" description="Helical" evidence="5">
    <location>
        <begin position="210"/>
        <end position="231"/>
    </location>
</feature>
<dbReference type="GO" id="GO:0022857">
    <property type="term" value="F:transmembrane transporter activity"/>
    <property type="evidence" value="ECO:0007669"/>
    <property type="project" value="TreeGrafter"/>
</dbReference>
<evidence type="ECO:0000256" key="3">
    <source>
        <dbReference type="ARBA" id="ARBA00022989"/>
    </source>
</evidence>
<evidence type="ECO:0008006" key="8">
    <source>
        <dbReference type="Google" id="ProtNLM"/>
    </source>
</evidence>
<evidence type="ECO:0000256" key="4">
    <source>
        <dbReference type="ARBA" id="ARBA00023136"/>
    </source>
</evidence>
<dbReference type="OrthoDB" id="1404010at2"/>
<keyword evidence="3 5" id="KW-1133">Transmembrane helix</keyword>
<dbReference type="RefSeq" id="WP_008862428.1">
    <property type="nucleotide sequence ID" value="NZ_CAXSYG010000009.1"/>
</dbReference>
<organism evidence="6 7">
    <name type="scientific">Barnesiella intestinihominis YIT 11860</name>
    <dbReference type="NCBI Taxonomy" id="742726"/>
    <lineage>
        <taxon>Bacteria</taxon>
        <taxon>Pseudomonadati</taxon>
        <taxon>Bacteroidota</taxon>
        <taxon>Bacteroidia</taxon>
        <taxon>Bacteroidales</taxon>
        <taxon>Barnesiellaceae</taxon>
        <taxon>Barnesiella</taxon>
    </lineage>
</organism>
<dbReference type="Gene3D" id="1.20.1250.20">
    <property type="entry name" value="MFS general substrate transporter like domains"/>
    <property type="match status" value="1"/>
</dbReference>
<feature type="transmembrane region" description="Helical" evidence="5">
    <location>
        <begin position="89"/>
        <end position="106"/>
    </location>
</feature>
<dbReference type="PANTHER" id="PTHR23501:SF5">
    <property type="entry name" value="TRANSPORT PROTEIN"/>
    <property type="match status" value="1"/>
</dbReference>
<proteinExistence type="predicted"/>
<feature type="transmembrane region" description="Helical" evidence="5">
    <location>
        <begin position="243"/>
        <end position="261"/>
    </location>
</feature>
<sequence length="535" mass="61115">MTPLDDLMRKIPAFKEWVPMWARVGIFLFCIMVFQCSGGIYLVSVNEMMGATSLMQEDILMAGYASFIGLTMAFPVLFRLKFRFPTRTILPAVAIGLIVCNLVTMQTRNLPLLAVTCFIAGFLRMWGTFECFSSIQLRITPTRDFAVFFPVIYLSIFGYIQLSGLTATYLTYFYSWRYMHYLAVGLLLAVILLSHLFLRPFYLRPPLPLYGIDWVGLVLWSVVLLLTAFTFNYGDYYDWFDSPYIRLALVCAFFFLTLNLYRMGHIRHPYVEAETFKYKHFFTVMFLFFALNFLTAVSTVLQGVYTGGILHYDTLNNVSLNFPSLLGVGLGALASWLVLARLRTGYKMATFIGFVLVVSYLIIMYFLISPDTNIEKLYLPVVLRNMGNTMIYIVLTTYLSQIIPFRHFFQSLCAVGFVREGIGGPIATAVVSRLFKITVQSNYYTLGGVLDSLNPVTVRLPFSIYFGELQRQVILVSVKEVFGYAVLAGILLLIFILFARYTKVVHRIKVFRVPVVGRLFAMGFSKEGRKEDTIR</sequence>
<gene>
    <name evidence="6" type="ORF">HMPREF9448_02026</name>
</gene>
<feature type="transmembrane region" description="Helical" evidence="5">
    <location>
        <begin position="389"/>
        <end position="409"/>
    </location>
</feature>
<dbReference type="Proteomes" id="UP000006044">
    <property type="component" value="Unassembled WGS sequence"/>
</dbReference>
<feature type="transmembrane region" description="Helical" evidence="5">
    <location>
        <begin position="112"/>
        <end position="133"/>
    </location>
</feature>
<name>K0XHK3_9BACT</name>
<dbReference type="AlphaFoldDB" id="K0XHK3"/>
<evidence type="ECO:0000256" key="1">
    <source>
        <dbReference type="ARBA" id="ARBA00004141"/>
    </source>
</evidence>
<feature type="transmembrane region" description="Helical" evidence="5">
    <location>
        <begin position="59"/>
        <end position="77"/>
    </location>
</feature>
<protein>
    <recommendedName>
        <fullName evidence="8">Major facilitator superfamily (MFS) profile domain-containing protein</fullName>
    </recommendedName>
</protein>
<feature type="transmembrane region" description="Helical" evidence="5">
    <location>
        <begin position="351"/>
        <end position="369"/>
    </location>
</feature>